<evidence type="ECO:0000313" key="1">
    <source>
        <dbReference type="EMBL" id="CAD1830222.1"/>
    </source>
</evidence>
<accession>A0A6V7PH81</accession>
<gene>
    <name evidence="1" type="ORF">CB5_LOCUS13433</name>
</gene>
<protein>
    <submittedName>
        <fullName evidence="1">Uncharacterized protein</fullName>
    </submittedName>
</protein>
<sequence>MRHIGLSLSRHHLLYTKLVRTASWVLKSRTSLDPEVAETFWWVVDSVPTYGSSPENCGLKPCTKAQNDWTLVSSRVACSRACTGTRLVLYRYKVDGCTGTAIGLVPVQSRRPRNPSLGFAFSWALYRYKSPCTGSLPTSWHSGDSHRDSYLPCGIGRRSGLPWARLIPRVGMMTTTGH</sequence>
<name>A0A6V7PH81_ANACO</name>
<reference evidence="1" key="1">
    <citation type="submission" date="2020-07" db="EMBL/GenBank/DDBJ databases">
        <authorList>
            <person name="Lin J."/>
        </authorList>
    </citation>
    <scope>NUCLEOTIDE SEQUENCE</scope>
</reference>
<dbReference type="AlphaFoldDB" id="A0A6V7PH81"/>
<proteinExistence type="predicted"/>
<dbReference type="EMBL" id="LR862148">
    <property type="protein sequence ID" value="CAD1830222.1"/>
    <property type="molecule type" value="Genomic_DNA"/>
</dbReference>
<organism evidence="1">
    <name type="scientific">Ananas comosus var. bracteatus</name>
    <name type="common">red pineapple</name>
    <dbReference type="NCBI Taxonomy" id="296719"/>
    <lineage>
        <taxon>Eukaryota</taxon>
        <taxon>Viridiplantae</taxon>
        <taxon>Streptophyta</taxon>
        <taxon>Embryophyta</taxon>
        <taxon>Tracheophyta</taxon>
        <taxon>Spermatophyta</taxon>
        <taxon>Magnoliopsida</taxon>
        <taxon>Liliopsida</taxon>
        <taxon>Poales</taxon>
        <taxon>Bromeliaceae</taxon>
        <taxon>Bromelioideae</taxon>
        <taxon>Ananas</taxon>
    </lineage>
</organism>